<evidence type="ECO:0000313" key="2">
    <source>
        <dbReference type="Proteomes" id="UP001431181"/>
    </source>
</evidence>
<dbReference type="Proteomes" id="UP001431181">
    <property type="component" value="Unassembled WGS sequence"/>
</dbReference>
<dbReference type="RefSeq" id="WP_265217536.1">
    <property type="nucleotide sequence ID" value="NZ_JAPEUL010000004.1"/>
</dbReference>
<gene>
    <name evidence="1" type="ORF">ONZ52_04535</name>
</gene>
<comment type="caution">
    <text evidence="1">The sequence shown here is derived from an EMBL/GenBank/DDBJ whole genome shotgun (WGS) entry which is preliminary data.</text>
</comment>
<dbReference type="InterPro" id="IPR021333">
    <property type="entry name" value="DUF2946"/>
</dbReference>
<protein>
    <submittedName>
        <fullName evidence="1">DUF2946 domain-containing protein</fullName>
    </submittedName>
</protein>
<organism evidence="1 2">
    <name type="scientific">Marinomonas rhodophyticola</name>
    <dbReference type="NCBI Taxonomy" id="2992803"/>
    <lineage>
        <taxon>Bacteria</taxon>
        <taxon>Pseudomonadati</taxon>
        <taxon>Pseudomonadota</taxon>
        <taxon>Gammaproteobacteria</taxon>
        <taxon>Oceanospirillales</taxon>
        <taxon>Oceanospirillaceae</taxon>
        <taxon>Marinomonas</taxon>
    </lineage>
</organism>
<reference evidence="1" key="1">
    <citation type="submission" date="2022-11" db="EMBL/GenBank/DDBJ databases">
        <title>Marinomonas sp. nov., isolated from marine algae.</title>
        <authorList>
            <person name="Choi D.G."/>
            <person name="Kim J.M."/>
            <person name="Lee J.K."/>
            <person name="Baek J.H."/>
            <person name="Jeon C.O."/>
        </authorList>
    </citation>
    <scope>NUCLEOTIDE SEQUENCE</scope>
    <source>
        <strain evidence="1">KJ51-3</strain>
    </source>
</reference>
<accession>A0ABT3KCR0</accession>
<keyword evidence="2" id="KW-1185">Reference proteome</keyword>
<dbReference type="EMBL" id="JAPEUL010000004">
    <property type="protein sequence ID" value="MCW4628326.1"/>
    <property type="molecule type" value="Genomic_DNA"/>
</dbReference>
<sequence length="124" mass="13781">MRRNKLTHFAMCVSLFAVFLIYFGPLFSQISNAIAPQSSMMPMGGVSMNMHASGHDHAQMLLEQSKDKQVATVSAHISHHGHHNHGESANLLEACGYCSLLFHLNWIDAKTFEPHPANTRTLPK</sequence>
<name>A0ABT3KCR0_9GAMM</name>
<evidence type="ECO:0000313" key="1">
    <source>
        <dbReference type="EMBL" id="MCW4628326.1"/>
    </source>
</evidence>
<proteinExistence type="predicted"/>
<dbReference type="Pfam" id="PF11162">
    <property type="entry name" value="DUF2946"/>
    <property type="match status" value="1"/>
</dbReference>